<feature type="site" description="Positions MEP for the nucleophilic attack" evidence="14">
    <location>
        <position position="224"/>
    </location>
</feature>
<evidence type="ECO:0000256" key="5">
    <source>
        <dbReference type="ARBA" id="ARBA00008480"/>
    </source>
</evidence>
<feature type="binding site" evidence="13">
    <location>
        <begin position="336"/>
        <end position="338"/>
    </location>
    <ligand>
        <name>4-CDP-2-C-methyl-D-erythritol 2-phosphate</name>
        <dbReference type="ChEBI" id="CHEBI:57919"/>
    </ligand>
</feature>
<dbReference type="NCBIfam" id="TIGR00453">
    <property type="entry name" value="ispD"/>
    <property type="match status" value="1"/>
</dbReference>
<keyword evidence="12" id="KW-0511">Multifunctional enzyme</keyword>
<dbReference type="PANTHER" id="PTHR32125:SF4">
    <property type="entry name" value="2-C-METHYL-D-ERYTHRITOL 4-PHOSPHATE CYTIDYLYLTRANSFERASE, CHLOROPLASTIC"/>
    <property type="match status" value="1"/>
</dbReference>
<evidence type="ECO:0000256" key="12">
    <source>
        <dbReference type="ARBA" id="ARBA00023268"/>
    </source>
</evidence>
<keyword evidence="8 14" id="KW-0548">Nucleotidyltransferase</keyword>
<evidence type="ECO:0000256" key="13">
    <source>
        <dbReference type="HAMAP-Rule" id="MF_00107"/>
    </source>
</evidence>
<dbReference type="Gene3D" id="3.30.1330.50">
    <property type="entry name" value="2-C-methyl-D-erythritol 2,4-cyclodiphosphate synthase"/>
    <property type="match status" value="1"/>
</dbReference>
<dbReference type="InterPro" id="IPR050088">
    <property type="entry name" value="IspD/TarI_cytidylyltransf_bact"/>
</dbReference>
<feature type="binding site" evidence="13">
    <location>
        <position position="322"/>
    </location>
    <ligand>
        <name>a divalent metal cation</name>
        <dbReference type="ChEBI" id="CHEBI:60240"/>
    </ligand>
</feature>
<dbReference type="PROSITE" id="PS01350">
    <property type="entry name" value="ISPF"/>
    <property type="match status" value="1"/>
</dbReference>
<evidence type="ECO:0000256" key="4">
    <source>
        <dbReference type="ARBA" id="ARBA00004787"/>
    </source>
</evidence>
<accession>A0A5D0XPC3</accession>
<comment type="function">
    <text evidence="14">Catalyzes the formation of 4-diphosphocytidyl-2-C-methyl-D-erythritol from CTP and 2-C-methyl-D-erythritol 4-phosphate (MEP).</text>
</comment>
<dbReference type="Pfam" id="PF01128">
    <property type="entry name" value="IspD"/>
    <property type="match status" value="1"/>
</dbReference>
<comment type="similarity">
    <text evidence="5 13">Belongs to the IspF family.</text>
</comment>
<evidence type="ECO:0000256" key="11">
    <source>
        <dbReference type="ARBA" id="ARBA00023239"/>
    </source>
</evidence>
<feature type="site" description="Transition state stabilizer" evidence="14">
    <location>
        <position position="26"/>
    </location>
</feature>
<dbReference type="Proteomes" id="UP000323410">
    <property type="component" value="Unassembled WGS sequence"/>
</dbReference>
<evidence type="ECO:0000256" key="1">
    <source>
        <dbReference type="ARBA" id="ARBA00000200"/>
    </source>
</evidence>
<dbReference type="RefSeq" id="WP_148601234.1">
    <property type="nucleotide sequence ID" value="NZ_VSLD01000005.1"/>
</dbReference>
<dbReference type="CDD" id="cd02516">
    <property type="entry name" value="CDP-ME_synthetase"/>
    <property type="match status" value="1"/>
</dbReference>
<reference evidence="17 18" key="1">
    <citation type="submission" date="2019-08" db="EMBL/GenBank/DDBJ databases">
        <title>Genone of Arthrobacter echini P9.</title>
        <authorList>
            <person name="Bowman J.P."/>
        </authorList>
    </citation>
    <scope>NUCLEOTIDE SEQUENCE [LARGE SCALE GENOMIC DNA]</scope>
    <source>
        <strain evidence="17 18">P9</strain>
    </source>
</reference>
<keyword evidence="7 14" id="KW-0808">Transferase</keyword>
<dbReference type="InterPro" id="IPR018294">
    <property type="entry name" value="ISPD_synthase_CS"/>
</dbReference>
<evidence type="ECO:0000313" key="17">
    <source>
        <dbReference type="EMBL" id="TYC98335.1"/>
    </source>
</evidence>
<feature type="site" description="Transition state stabilizer" evidence="14">
    <location>
        <position position="33"/>
    </location>
</feature>
<dbReference type="NCBIfam" id="TIGR00151">
    <property type="entry name" value="ispF"/>
    <property type="match status" value="1"/>
</dbReference>
<comment type="catalytic activity">
    <reaction evidence="1 13">
        <text>4-CDP-2-C-methyl-D-erythritol 2-phosphate = 2-C-methyl-D-erythritol 2,4-cyclic diphosphate + CMP</text>
        <dbReference type="Rhea" id="RHEA:23864"/>
        <dbReference type="ChEBI" id="CHEBI:57919"/>
        <dbReference type="ChEBI" id="CHEBI:58483"/>
        <dbReference type="ChEBI" id="CHEBI:60377"/>
        <dbReference type="EC" id="4.6.1.12"/>
    </reaction>
</comment>
<feature type="site" description="Transition state stabilizer" evidence="13">
    <location>
        <position position="314"/>
    </location>
</feature>
<dbReference type="GO" id="GO:0050518">
    <property type="term" value="F:2-C-methyl-D-erythritol 4-phosphate cytidylyltransferase activity"/>
    <property type="evidence" value="ECO:0007669"/>
    <property type="project" value="UniProtKB-UniRule"/>
</dbReference>
<keyword evidence="11 13" id="KW-0456">Lyase</keyword>
<protein>
    <recommendedName>
        <fullName evidence="13 14">Multifunctional fusion protein</fullName>
    </recommendedName>
    <domain>
        <recommendedName>
            <fullName evidence="13">2-C-methyl-D-erythritol 2,4-cyclodiphosphate synthase</fullName>
            <shortName evidence="13">MECDP-synthase</shortName>
            <shortName evidence="13">MECPP-synthase</shortName>
            <shortName evidence="13">MECPS</shortName>
            <ecNumber evidence="13">4.6.1.12</ecNumber>
        </recommendedName>
    </domain>
    <domain>
        <recommendedName>
            <fullName evidence="14">2-C-methyl-D-erythritol 4-phosphate cytidylyltransferase</fullName>
            <ecNumber evidence="14">2.7.7.60</ecNumber>
        </recommendedName>
        <alternativeName>
            <fullName evidence="14">4-diphosphocytidyl-2C-methyl-D-erythritol synthase</fullName>
        </alternativeName>
        <alternativeName>
            <fullName evidence="14">MEP cytidylyltransferase</fullName>
            <shortName evidence="14">MCT</shortName>
        </alternativeName>
    </domain>
</protein>
<evidence type="ECO:0000256" key="8">
    <source>
        <dbReference type="ARBA" id="ARBA00022695"/>
    </source>
</evidence>
<dbReference type="AlphaFoldDB" id="A0A5D0XPC3"/>
<comment type="caution">
    <text evidence="17">The sequence shown here is derived from an EMBL/GenBank/DDBJ whole genome shotgun (WGS) entry which is preliminary data.</text>
</comment>
<evidence type="ECO:0000259" key="16">
    <source>
        <dbReference type="Pfam" id="PF02542"/>
    </source>
</evidence>
<dbReference type="CDD" id="cd00554">
    <property type="entry name" value="MECDP_synthase"/>
    <property type="match status" value="1"/>
</dbReference>
<dbReference type="GO" id="GO:0046872">
    <property type="term" value="F:metal ion binding"/>
    <property type="evidence" value="ECO:0007669"/>
    <property type="project" value="UniProtKB-KW"/>
</dbReference>
<evidence type="ECO:0000256" key="3">
    <source>
        <dbReference type="ARBA" id="ARBA00004709"/>
    </source>
</evidence>
<feature type="binding site" evidence="13">
    <location>
        <position position="287"/>
    </location>
    <ligand>
        <name>a divalent metal cation</name>
        <dbReference type="ChEBI" id="CHEBI:60240"/>
    </ligand>
</feature>
<evidence type="ECO:0000256" key="15">
    <source>
        <dbReference type="SAM" id="MobiDB-lite"/>
    </source>
</evidence>
<comment type="function">
    <text evidence="13">Involved in the biosynthesis of isopentenyl diphosphate (IPP) and dimethylallyl diphosphate (DMAPP), two major building blocks of isoprenoid compounds. Catalyzes the conversion of 4-diphosphocytidyl-2-C-methyl-D-erythritol 2-phosphate (CDP-ME2P) to 2-C-methyl-D-erythritol 2,4-cyclodiphosphate (ME-CPP) with a corresponding release of cytidine 5-monophosphate (CMP).</text>
</comment>
<dbReference type="InterPro" id="IPR029044">
    <property type="entry name" value="Nucleotide-diphossugar_trans"/>
</dbReference>
<dbReference type="EMBL" id="VSLD01000005">
    <property type="protein sequence ID" value="TYC98335.1"/>
    <property type="molecule type" value="Genomic_DNA"/>
</dbReference>
<evidence type="ECO:0000256" key="10">
    <source>
        <dbReference type="ARBA" id="ARBA00023229"/>
    </source>
</evidence>
<dbReference type="InterPro" id="IPR001228">
    <property type="entry name" value="IspD"/>
</dbReference>
<feature type="site" description="Positions MEP for the nucleophilic attack" evidence="14">
    <location>
        <position position="168"/>
    </location>
</feature>
<dbReference type="PANTHER" id="PTHR32125">
    <property type="entry name" value="2-C-METHYL-D-ERYTHRITOL 4-PHOSPHATE CYTIDYLYLTRANSFERASE, CHLOROPLASTIC"/>
    <property type="match status" value="1"/>
</dbReference>
<evidence type="ECO:0000256" key="9">
    <source>
        <dbReference type="ARBA" id="ARBA00022723"/>
    </source>
</evidence>
<dbReference type="GO" id="GO:0016114">
    <property type="term" value="P:terpenoid biosynthetic process"/>
    <property type="evidence" value="ECO:0007669"/>
    <property type="project" value="InterPro"/>
</dbReference>
<comment type="similarity">
    <text evidence="6 14">Belongs to the IspD/TarI cytidylyltransferase family. IspD subfamily.</text>
</comment>
<dbReference type="InterPro" id="IPR036571">
    <property type="entry name" value="MECDP_synthase_sf"/>
</dbReference>
<dbReference type="InterPro" id="IPR020555">
    <property type="entry name" value="MECDP_synthase_CS"/>
</dbReference>
<evidence type="ECO:0000256" key="14">
    <source>
        <dbReference type="HAMAP-Rule" id="MF_00108"/>
    </source>
</evidence>
<evidence type="ECO:0000256" key="7">
    <source>
        <dbReference type="ARBA" id="ARBA00022679"/>
    </source>
</evidence>
<gene>
    <name evidence="14" type="primary">ispD</name>
    <name evidence="13" type="synonym">ispF</name>
    <name evidence="17" type="ORF">FQ377_10520</name>
</gene>
<dbReference type="GO" id="GO:0008685">
    <property type="term" value="F:2-C-methyl-D-erythritol 2,4-cyclodiphosphate synthase activity"/>
    <property type="evidence" value="ECO:0007669"/>
    <property type="project" value="UniProtKB-UniRule"/>
</dbReference>
<proteinExistence type="inferred from homology"/>
<evidence type="ECO:0000256" key="2">
    <source>
        <dbReference type="ARBA" id="ARBA00001282"/>
    </source>
</evidence>
<comment type="caution">
    <text evidence="13">Lacks conserved residue(s) required for the propagation of feature annotation.</text>
</comment>
<dbReference type="FunFam" id="3.30.1330.50:FF:000003">
    <property type="entry name" value="2-C-methyl-D-erythritol 2,4-cyclodiphosphate synthase"/>
    <property type="match status" value="1"/>
</dbReference>
<dbReference type="OrthoDB" id="9802561at2"/>
<feature type="binding site" evidence="13">
    <location>
        <position position="419"/>
    </location>
    <ligand>
        <name>4-CDP-2-C-methyl-D-erythritol 2-phosphate</name>
        <dbReference type="ChEBI" id="CHEBI:57919"/>
    </ligand>
</feature>
<dbReference type="UniPathway" id="UPA00056">
    <property type="reaction ID" value="UER00093"/>
</dbReference>
<sequence length="451" mass="45107">MPVTTAPQSVRTGVGVVVVAAGSGQRLGHGIPKARVLCGGLTLLEHALRAVLAAELAEVVVVVLPPGDEVLAGVVAGATGAAQGGPRILAVAGGASRSASVRSGLDALPATLRTILVHDAARALTPPEVFHRVAARVSEGAAAVIPVLPVVDTVKIVEGDVVTRTPDRAVLRAVQTPQGFDAAALLEAHASAPAEHPAVTDDAMLMEARGTAVHVVDGDPLAFKVTTALDLTVAEAVLARTTTPARVPGREPAGTSTRISTSTSTRSTVYPSDHLGLPRTGIGTDVHAYAPDDAPAPLWLAGLHWEGERGLSGHSDGDVVAHAACDALFSAAGIGDLGVHFGTDRPEYAGASGRTLLSAAAGIVRGAGFEIGTIAVQLIGNRPVFGPRRTEAEKALSDAAQAPVSISATTADGLGLTGRGEGVAAIATAVVVASGTVPGGARPSRSLTVDG</sequence>
<dbReference type="Pfam" id="PF02542">
    <property type="entry name" value="YgbB"/>
    <property type="match status" value="1"/>
</dbReference>
<feature type="binding site" evidence="13">
    <location>
        <position position="285"/>
    </location>
    <ligand>
        <name>a divalent metal cation</name>
        <dbReference type="ChEBI" id="CHEBI:60240"/>
    </ligand>
</feature>
<name>A0A5D0XPC3_9MICC</name>
<dbReference type="SUPFAM" id="SSF53448">
    <property type="entry name" value="Nucleotide-diphospho-sugar transferases"/>
    <property type="match status" value="1"/>
</dbReference>
<dbReference type="Gene3D" id="3.90.550.10">
    <property type="entry name" value="Spore Coat Polysaccharide Biosynthesis Protein SpsA, Chain A"/>
    <property type="match status" value="1"/>
</dbReference>
<evidence type="ECO:0000256" key="6">
    <source>
        <dbReference type="ARBA" id="ARBA00009789"/>
    </source>
</evidence>
<comment type="subunit">
    <text evidence="13">Homotrimer.</text>
</comment>
<organism evidence="17 18">
    <name type="scientific">Arthrobacter echini</name>
    <dbReference type="NCBI Taxonomy" id="1529066"/>
    <lineage>
        <taxon>Bacteria</taxon>
        <taxon>Bacillati</taxon>
        <taxon>Actinomycetota</taxon>
        <taxon>Actinomycetes</taxon>
        <taxon>Micrococcales</taxon>
        <taxon>Micrococcaceae</taxon>
        <taxon>Arthrobacter</taxon>
    </lineage>
</organism>
<dbReference type="SUPFAM" id="SSF69765">
    <property type="entry name" value="IpsF-like"/>
    <property type="match status" value="1"/>
</dbReference>
<dbReference type="InterPro" id="IPR003526">
    <property type="entry name" value="MECDP_synthase"/>
</dbReference>
<comment type="catalytic activity">
    <reaction evidence="2 14">
        <text>2-C-methyl-D-erythritol 4-phosphate + CTP + H(+) = 4-CDP-2-C-methyl-D-erythritol + diphosphate</text>
        <dbReference type="Rhea" id="RHEA:13429"/>
        <dbReference type="ChEBI" id="CHEBI:15378"/>
        <dbReference type="ChEBI" id="CHEBI:33019"/>
        <dbReference type="ChEBI" id="CHEBI:37563"/>
        <dbReference type="ChEBI" id="CHEBI:57823"/>
        <dbReference type="ChEBI" id="CHEBI:58262"/>
        <dbReference type="EC" id="2.7.7.60"/>
    </reaction>
</comment>
<evidence type="ECO:0000313" key="18">
    <source>
        <dbReference type="Proteomes" id="UP000323410"/>
    </source>
</evidence>
<keyword evidence="9 13" id="KW-0479">Metal-binding</keyword>
<dbReference type="EC" id="4.6.1.12" evidence="13"/>
<dbReference type="HAMAP" id="MF_00108">
    <property type="entry name" value="IspD"/>
    <property type="match status" value="1"/>
</dbReference>
<dbReference type="InterPro" id="IPR034683">
    <property type="entry name" value="IspD/TarI"/>
</dbReference>
<dbReference type="PROSITE" id="PS01295">
    <property type="entry name" value="ISPD"/>
    <property type="match status" value="1"/>
</dbReference>
<feature type="compositionally biased region" description="Low complexity" evidence="15">
    <location>
        <begin position="255"/>
        <end position="268"/>
    </location>
</feature>
<dbReference type="FunFam" id="3.90.550.10:FF:000003">
    <property type="entry name" value="2-C-methyl-D-erythritol 4-phosphate cytidylyltransferase"/>
    <property type="match status" value="1"/>
</dbReference>
<comment type="pathway">
    <text evidence="4 14">Isoprenoid biosynthesis; isopentenyl diphosphate biosynthesis via DXP pathway; isopentenyl diphosphate from 1-deoxy-D-xylulose 5-phosphate: step 2/6.</text>
</comment>
<feature type="region of interest" description="Disordered" evidence="15">
    <location>
        <begin position="245"/>
        <end position="274"/>
    </location>
</feature>
<feature type="site" description="Transition state stabilizer" evidence="13">
    <location>
        <position position="410"/>
    </location>
</feature>
<feature type="binding site" evidence="13">
    <location>
        <begin position="409"/>
        <end position="412"/>
    </location>
    <ligand>
        <name>4-CDP-2-C-methyl-D-erythritol 2-phosphate</name>
        <dbReference type="ChEBI" id="CHEBI:57919"/>
    </ligand>
</feature>
<feature type="binding site" evidence="13">
    <location>
        <begin position="285"/>
        <end position="287"/>
    </location>
    <ligand>
        <name>4-CDP-2-C-methyl-D-erythritol 2-phosphate</name>
        <dbReference type="ChEBI" id="CHEBI:57919"/>
    </ligand>
</feature>
<dbReference type="HAMAP" id="MF_00107">
    <property type="entry name" value="IspF"/>
    <property type="match status" value="1"/>
</dbReference>
<keyword evidence="10 13" id="KW-0414">Isoprene biosynthesis</keyword>
<dbReference type="EC" id="2.7.7.60" evidence="14"/>
<feature type="domain" description="2-C-methyl-D-erythritol 2,4-cyclodiphosphate synthase" evidence="16">
    <location>
        <begin position="279"/>
        <end position="431"/>
    </location>
</feature>
<comment type="pathway">
    <text evidence="3 13">Isoprenoid biosynthesis; isopentenyl diphosphate biosynthesis via DXP pathway; isopentenyl diphosphate from 1-deoxy-D-xylulose 5-phosphate: step 4/6.</text>
</comment>
<keyword evidence="18" id="KW-1185">Reference proteome</keyword>
<comment type="cofactor">
    <cofactor evidence="13">
        <name>a divalent metal cation</name>
        <dbReference type="ChEBI" id="CHEBI:60240"/>
    </cofactor>
    <text evidence="13">Binds 1 divalent metal cation per subunit.</text>
</comment>
<dbReference type="GO" id="GO:0019288">
    <property type="term" value="P:isopentenyl diphosphate biosynthetic process, methylerythritol 4-phosphate pathway"/>
    <property type="evidence" value="ECO:0007669"/>
    <property type="project" value="UniProtKB-UniRule"/>
</dbReference>
<feature type="binding site" evidence="13">
    <location>
        <begin position="314"/>
        <end position="315"/>
    </location>
    <ligand>
        <name>4-CDP-2-C-methyl-D-erythritol 2-phosphate</name>
        <dbReference type="ChEBI" id="CHEBI:57919"/>
    </ligand>
</feature>